<dbReference type="AlphaFoldDB" id="W9QZN9"/>
<dbReference type="Proteomes" id="UP000030645">
    <property type="component" value="Unassembled WGS sequence"/>
</dbReference>
<feature type="compositionally biased region" description="Polar residues" evidence="1">
    <location>
        <begin position="1"/>
        <end position="16"/>
    </location>
</feature>
<feature type="compositionally biased region" description="Polar residues" evidence="1">
    <location>
        <begin position="26"/>
        <end position="37"/>
    </location>
</feature>
<sequence length="123" mass="13919">MKSFLIPQTGTHQNQLRIRKPPGRFQTGTQSKEPTNQWPMANLTDAYRNSHAIANREAFRLLPPARAQKLSYPTIPTSFSPRAFPRSKCSPSTRFRMPLSGIPLSLLLRRLLLAWAQPGPRLA</sequence>
<evidence type="ECO:0000313" key="2">
    <source>
        <dbReference type="EMBL" id="EXB46044.1"/>
    </source>
</evidence>
<keyword evidence="3" id="KW-1185">Reference proteome</keyword>
<protein>
    <submittedName>
        <fullName evidence="2">Uncharacterized protein</fullName>
    </submittedName>
</protein>
<proteinExistence type="predicted"/>
<dbReference type="EMBL" id="KE343920">
    <property type="protein sequence ID" value="EXB46044.1"/>
    <property type="molecule type" value="Genomic_DNA"/>
</dbReference>
<name>W9QZN9_9ROSA</name>
<feature type="region of interest" description="Disordered" evidence="1">
    <location>
        <begin position="1"/>
        <end position="37"/>
    </location>
</feature>
<organism evidence="2 3">
    <name type="scientific">Morus notabilis</name>
    <dbReference type="NCBI Taxonomy" id="981085"/>
    <lineage>
        <taxon>Eukaryota</taxon>
        <taxon>Viridiplantae</taxon>
        <taxon>Streptophyta</taxon>
        <taxon>Embryophyta</taxon>
        <taxon>Tracheophyta</taxon>
        <taxon>Spermatophyta</taxon>
        <taxon>Magnoliopsida</taxon>
        <taxon>eudicotyledons</taxon>
        <taxon>Gunneridae</taxon>
        <taxon>Pentapetalae</taxon>
        <taxon>rosids</taxon>
        <taxon>fabids</taxon>
        <taxon>Rosales</taxon>
        <taxon>Moraceae</taxon>
        <taxon>Moreae</taxon>
        <taxon>Morus</taxon>
    </lineage>
</organism>
<accession>W9QZN9</accession>
<evidence type="ECO:0000256" key="1">
    <source>
        <dbReference type="SAM" id="MobiDB-lite"/>
    </source>
</evidence>
<reference evidence="3" key="1">
    <citation type="submission" date="2013-01" db="EMBL/GenBank/DDBJ databases">
        <title>Draft Genome Sequence of a Mulberry Tree, Morus notabilis C.K. Schneid.</title>
        <authorList>
            <person name="He N."/>
            <person name="Zhao S."/>
        </authorList>
    </citation>
    <scope>NUCLEOTIDE SEQUENCE</scope>
</reference>
<evidence type="ECO:0000313" key="3">
    <source>
        <dbReference type="Proteomes" id="UP000030645"/>
    </source>
</evidence>
<gene>
    <name evidence="2" type="ORF">L484_015905</name>
</gene>